<dbReference type="EMBL" id="CP012524">
    <property type="protein sequence ID" value="ALC41984.1"/>
    <property type="molecule type" value="Genomic_DNA"/>
</dbReference>
<dbReference type="FunFam" id="3.30.30.10:FF:000005">
    <property type="entry name" value="Defensin"/>
    <property type="match status" value="1"/>
</dbReference>
<name>A0A0M4EAC0_DROBS</name>
<gene>
    <name evidence="11" type="ORF">Dbus_chr2Rg1563</name>
</gene>
<keyword evidence="2" id="KW-0964">Secreted</keyword>
<dbReference type="OMA" id="ESVETHY"/>
<evidence type="ECO:0000256" key="4">
    <source>
        <dbReference type="ARBA" id="ARBA00022588"/>
    </source>
</evidence>
<evidence type="ECO:0000256" key="2">
    <source>
        <dbReference type="ARBA" id="ARBA00022525"/>
    </source>
</evidence>
<evidence type="ECO:0000256" key="6">
    <source>
        <dbReference type="ARBA" id="ARBA00022940"/>
    </source>
</evidence>
<dbReference type="AlphaFoldDB" id="A0A0M4EAC0"/>
<dbReference type="CDD" id="cd21806">
    <property type="entry name" value="DEFL_defensin-like"/>
    <property type="match status" value="1"/>
</dbReference>
<proteinExistence type="predicted"/>
<evidence type="ECO:0000313" key="12">
    <source>
        <dbReference type="Proteomes" id="UP000494163"/>
    </source>
</evidence>
<dbReference type="PANTHER" id="PTHR13645:SF0">
    <property type="entry name" value="DEFENSIN"/>
    <property type="match status" value="1"/>
</dbReference>
<dbReference type="OrthoDB" id="10038290at2759"/>
<dbReference type="STRING" id="30019.A0A0M4EAC0"/>
<evidence type="ECO:0000256" key="5">
    <source>
        <dbReference type="ARBA" id="ARBA00022859"/>
    </source>
</evidence>
<evidence type="ECO:0000259" key="10">
    <source>
        <dbReference type="PROSITE" id="PS51378"/>
    </source>
</evidence>
<dbReference type="GO" id="GO:0050830">
    <property type="term" value="P:defense response to Gram-positive bacterium"/>
    <property type="evidence" value="ECO:0007669"/>
    <property type="project" value="UniProtKB-ARBA"/>
</dbReference>
<keyword evidence="7" id="KW-0044">Antibiotic</keyword>
<reference evidence="11 12" key="1">
    <citation type="submission" date="2015-08" db="EMBL/GenBank/DDBJ databases">
        <title>Ancestral chromatin configuration constrains chromatin evolution on differentiating sex chromosomes in Drosophila.</title>
        <authorList>
            <person name="Zhou Q."/>
            <person name="Bachtrog D."/>
        </authorList>
    </citation>
    <scope>NUCLEOTIDE SEQUENCE [LARGE SCALE GENOMIC DNA]</scope>
    <source>
        <tissue evidence="11">Whole larvae</tissue>
    </source>
</reference>
<protein>
    <submittedName>
        <fullName evidence="11">Def</fullName>
    </submittedName>
</protein>
<feature type="chain" id="PRO_5005792995" evidence="9">
    <location>
        <begin position="20"/>
        <end position="92"/>
    </location>
</feature>
<dbReference type="SUPFAM" id="SSF57095">
    <property type="entry name" value="Scorpion toxin-like"/>
    <property type="match status" value="1"/>
</dbReference>
<evidence type="ECO:0000313" key="11">
    <source>
        <dbReference type="EMBL" id="ALC41984.1"/>
    </source>
</evidence>
<accession>A0A0M4EAC0</accession>
<feature type="signal peptide" evidence="9">
    <location>
        <begin position="1"/>
        <end position="19"/>
    </location>
</feature>
<dbReference type="PANTHER" id="PTHR13645">
    <property type="entry name" value="DEFENSIN"/>
    <property type="match status" value="1"/>
</dbReference>
<evidence type="ECO:0000256" key="8">
    <source>
        <dbReference type="ARBA" id="ARBA00023157"/>
    </source>
</evidence>
<keyword evidence="12" id="KW-1185">Reference proteome</keyword>
<dbReference type="InterPro" id="IPR001542">
    <property type="entry name" value="Defensin_invertebrate/fungal"/>
</dbReference>
<evidence type="ECO:0000256" key="1">
    <source>
        <dbReference type="ARBA" id="ARBA00004613"/>
    </source>
</evidence>
<keyword evidence="6" id="KW-0211">Defensin</keyword>
<evidence type="ECO:0000256" key="3">
    <source>
        <dbReference type="ARBA" id="ARBA00022529"/>
    </source>
</evidence>
<dbReference type="PROSITE" id="PS51378">
    <property type="entry name" value="INVERT_DEFENSINS"/>
    <property type="match status" value="1"/>
</dbReference>
<dbReference type="GO" id="GO:0006959">
    <property type="term" value="P:humoral immune response"/>
    <property type="evidence" value="ECO:0007669"/>
    <property type="project" value="TreeGrafter"/>
</dbReference>
<keyword evidence="3" id="KW-0929">Antimicrobial</keyword>
<dbReference type="GO" id="GO:0045087">
    <property type="term" value="P:innate immune response"/>
    <property type="evidence" value="ECO:0007669"/>
    <property type="project" value="UniProtKB-KW"/>
</dbReference>
<dbReference type="GO" id="GO:0005615">
    <property type="term" value="C:extracellular space"/>
    <property type="evidence" value="ECO:0007669"/>
    <property type="project" value="TreeGrafter"/>
</dbReference>
<comment type="subcellular location">
    <subcellularLocation>
        <location evidence="1">Secreted</location>
    </subcellularLocation>
</comment>
<keyword evidence="4" id="KW-0399">Innate immunity</keyword>
<feature type="domain" description="Invertebrate defensins family profile" evidence="10">
    <location>
        <begin position="53"/>
        <end position="92"/>
    </location>
</feature>
<dbReference type="Proteomes" id="UP000494163">
    <property type="component" value="Chromosome 2R"/>
</dbReference>
<dbReference type="Pfam" id="PF01097">
    <property type="entry name" value="Defensin_2"/>
    <property type="match status" value="1"/>
</dbReference>
<keyword evidence="8" id="KW-1015">Disulfide bond</keyword>
<evidence type="ECO:0000256" key="9">
    <source>
        <dbReference type="SAM" id="SignalP"/>
    </source>
</evidence>
<dbReference type="InterPro" id="IPR036574">
    <property type="entry name" value="Scorpion_toxin-like_sf"/>
</dbReference>
<keyword evidence="5" id="KW-0391">Immunity</keyword>
<sequence>MKLVLFAAALILLTCLAQAQPAYLERPEERNSNSKDTLQDMIQRQTVLYRQKRATCDLLSYLNVNHSACAAHCIAIGFKGGYCNDRAVCNCR</sequence>
<dbReference type="Gene3D" id="3.30.30.10">
    <property type="entry name" value="Knottin, scorpion toxin-like"/>
    <property type="match status" value="1"/>
</dbReference>
<organism evidence="11 12">
    <name type="scientific">Drosophila busckii</name>
    <name type="common">Fruit fly</name>
    <dbReference type="NCBI Taxonomy" id="30019"/>
    <lineage>
        <taxon>Eukaryota</taxon>
        <taxon>Metazoa</taxon>
        <taxon>Ecdysozoa</taxon>
        <taxon>Arthropoda</taxon>
        <taxon>Hexapoda</taxon>
        <taxon>Insecta</taxon>
        <taxon>Pterygota</taxon>
        <taxon>Neoptera</taxon>
        <taxon>Endopterygota</taxon>
        <taxon>Diptera</taxon>
        <taxon>Brachycera</taxon>
        <taxon>Muscomorpha</taxon>
        <taxon>Ephydroidea</taxon>
        <taxon>Drosophilidae</taxon>
        <taxon>Drosophila</taxon>
    </lineage>
</organism>
<evidence type="ECO:0000256" key="7">
    <source>
        <dbReference type="ARBA" id="ARBA00023022"/>
    </source>
</evidence>
<keyword evidence="9" id="KW-0732">Signal</keyword>